<dbReference type="Proteomes" id="UP000449547">
    <property type="component" value="Unassembled WGS sequence"/>
</dbReference>
<name>A0A642UWC7_DIURU</name>
<reference evidence="1 2" key="1">
    <citation type="submission" date="2019-07" db="EMBL/GenBank/DDBJ databases">
        <title>Genome assembly of two rare yeast pathogens: Diutina rugosa and Trichomonascus ciferrii.</title>
        <authorList>
            <person name="Mixao V."/>
            <person name="Saus E."/>
            <person name="Hansen A."/>
            <person name="Lass-Flor C."/>
            <person name="Gabaldon T."/>
        </authorList>
    </citation>
    <scope>NUCLEOTIDE SEQUENCE [LARGE SCALE GENOMIC DNA]</scope>
    <source>
        <strain evidence="1 2">CBS 613</strain>
    </source>
</reference>
<comment type="caution">
    <text evidence="1">The sequence shown here is derived from an EMBL/GenBank/DDBJ whole genome shotgun (WGS) entry which is preliminary data.</text>
</comment>
<protein>
    <submittedName>
        <fullName evidence="1">Uncharacterized protein</fullName>
    </submittedName>
</protein>
<accession>A0A642UWC7</accession>
<proteinExistence type="predicted"/>
<dbReference type="EMBL" id="SWFT01000070">
    <property type="protein sequence ID" value="KAA8903208.1"/>
    <property type="molecule type" value="Genomic_DNA"/>
</dbReference>
<evidence type="ECO:0000313" key="1">
    <source>
        <dbReference type="EMBL" id="KAA8903208.1"/>
    </source>
</evidence>
<dbReference type="AlphaFoldDB" id="A0A642UWC7"/>
<evidence type="ECO:0000313" key="2">
    <source>
        <dbReference type="Proteomes" id="UP000449547"/>
    </source>
</evidence>
<sequence>MTVVAVLNHHYSVAGYVLAYWMALHTPQVHVVVVDHGLSPTMPPIIANCHTRHPVDMTPIPAIPLQPVQFEGHPRPPYSVEAPNLPLVAVTPANSGSNQQKWWSYWYYHPHQVVGYIRANLPSNVTVLSSRNLHQLHNQLGGIWFDFTAPDDSDDASTLGANVQVRATMSGPLPLAQWAYWSRVGVSTVNISATSTPSHYVVDVGGKSLDLAGLLSEVAPRLMVHLRRVPVNL</sequence>
<dbReference type="RefSeq" id="XP_034012661.1">
    <property type="nucleotide sequence ID" value="XM_034155152.1"/>
</dbReference>
<gene>
    <name evidence="1" type="ORF">DIURU_002495</name>
</gene>
<keyword evidence="2" id="KW-1185">Reference proteome</keyword>
<organism evidence="1 2">
    <name type="scientific">Diutina rugosa</name>
    <name type="common">Yeast</name>
    <name type="synonym">Candida rugosa</name>
    <dbReference type="NCBI Taxonomy" id="5481"/>
    <lineage>
        <taxon>Eukaryota</taxon>
        <taxon>Fungi</taxon>
        <taxon>Dikarya</taxon>
        <taxon>Ascomycota</taxon>
        <taxon>Saccharomycotina</taxon>
        <taxon>Pichiomycetes</taxon>
        <taxon>Debaryomycetaceae</taxon>
        <taxon>Diutina</taxon>
    </lineage>
</organism>
<dbReference type="GeneID" id="54781146"/>
<dbReference type="VEuPathDB" id="FungiDB:DIURU_002495"/>